<dbReference type="AlphaFoldDB" id="A0A803Q3D6"/>
<organism evidence="1 2">
    <name type="scientific">Cannabis sativa</name>
    <name type="common">Hemp</name>
    <name type="synonym">Marijuana</name>
    <dbReference type="NCBI Taxonomy" id="3483"/>
    <lineage>
        <taxon>Eukaryota</taxon>
        <taxon>Viridiplantae</taxon>
        <taxon>Streptophyta</taxon>
        <taxon>Embryophyta</taxon>
        <taxon>Tracheophyta</taxon>
        <taxon>Spermatophyta</taxon>
        <taxon>Magnoliopsida</taxon>
        <taxon>eudicotyledons</taxon>
        <taxon>Gunneridae</taxon>
        <taxon>Pentapetalae</taxon>
        <taxon>rosids</taxon>
        <taxon>fabids</taxon>
        <taxon>Rosales</taxon>
        <taxon>Cannabaceae</taxon>
        <taxon>Cannabis</taxon>
    </lineage>
</organism>
<proteinExistence type="predicted"/>
<dbReference type="Proteomes" id="UP000596661">
    <property type="component" value="Chromosome 7"/>
</dbReference>
<reference evidence="1" key="1">
    <citation type="submission" date="2018-11" db="EMBL/GenBank/DDBJ databases">
        <authorList>
            <person name="Grassa J C."/>
        </authorList>
    </citation>
    <scope>NUCLEOTIDE SEQUENCE [LARGE SCALE GENOMIC DNA]</scope>
</reference>
<keyword evidence="2" id="KW-1185">Reference proteome</keyword>
<evidence type="ECO:0000313" key="1">
    <source>
        <dbReference type="EnsemblPlants" id="cds.evm.model.07.1627"/>
    </source>
</evidence>
<evidence type="ECO:0000313" key="2">
    <source>
        <dbReference type="Proteomes" id="UP000596661"/>
    </source>
</evidence>
<dbReference type="EMBL" id="UZAU01000673">
    <property type="status" value="NOT_ANNOTATED_CDS"/>
    <property type="molecule type" value="Genomic_DNA"/>
</dbReference>
<protein>
    <submittedName>
        <fullName evidence="1">Uncharacterized protein</fullName>
    </submittedName>
</protein>
<dbReference type="EnsemblPlants" id="evm.model.07.1627">
    <property type="protein sequence ID" value="cds.evm.model.07.1627"/>
    <property type="gene ID" value="evm.TU.07.1627"/>
</dbReference>
<dbReference type="Gramene" id="evm.model.07.1627">
    <property type="protein sequence ID" value="cds.evm.model.07.1627"/>
    <property type="gene ID" value="evm.TU.07.1627"/>
</dbReference>
<reference evidence="1" key="2">
    <citation type="submission" date="2021-03" db="UniProtKB">
        <authorList>
            <consortium name="EnsemblPlants"/>
        </authorList>
    </citation>
    <scope>IDENTIFICATION</scope>
</reference>
<name>A0A803Q3D6_CANSA</name>
<accession>A0A803Q3D6</accession>
<sequence>MKLTIGEGRDEIKFLDGVVLIFPEMVKYRAESFFSLGKFYVFLYFHQYCLMIVDKQGGSDNNQHEYDDLEGTLYVDTMVPRIFRTVGNLHLSLPDGCPKLGIR</sequence>